<dbReference type="VEuPathDB" id="VectorBase:SSCA009182"/>
<evidence type="ECO:0000313" key="1">
    <source>
        <dbReference type="EMBL" id="KPM05175.1"/>
    </source>
</evidence>
<reference evidence="1 2" key="1">
    <citation type="journal article" date="2015" name="Parasit. Vectors">
        <title>Draft genome of the scabies mite.</title>
        <authorList>
            <person name="Rider S.D.Jr."/>
            <person name="Morgan M.S."/>
            <person name="Arlian L.G."/>
        </authorList>
    </citation>
    <scope>NUCLEOTIDE SEQUENCE [LARGE SCALE GENOMIC DNA]</scope>
    <source>
        <strain evidence="1">Arlian Lab</strain>
    </source>
</reference>
<gene>
    <name evidence="1" type="ORF">QR98_0036340</name>
</gene>
<comment type="caution">
    <text evidence="1">The sequence shown here is derived from an EMBL/GenBank/DDBJ whole genome shotgun (WGS) entry which is preliminary data.</text>
</comment>
<dbReference type="Proteomes" id="UP000616769">
    <property type="component" value="Unassembled WGS sequence"/>
</dbReference>
<organism evidence="1 2">
    <name type="scientific">Sarcoptes scabiei</name>
    <name type="common">Itch mite</name>
    <name type="synonym">Acarus scabiei</name>
    <dbReference type="NCBI Taxonomy" id="52283"/>
    <lineage>
        <taxon>Eukaryota</taxon>
        <taxon>Metazoa</taxon>
        <taxon>Ecdysozoa</taxon>
        <taxon>Arthropoda</taxon>
        <taxon>Chelicerata</taxon>
        <taxon>Arachnida</taxon>
        <taxon>Acari</taxon>
        <taxon>Acariformes</taxon>
        <taxon>Sarcoptiformes</taxon>
        <taxon>Astigmata</taxon>
        <taxon>Psoroptidia</taxon>
        <taxon>Sarcoptoidea</taxon>
        <taxon>Sarcoptidae</taxon>
        <taxon>Sarcoptinae</taxon>
        <taxon>Sarcoptes</taxon>
    </lineage>
</organism>
<dbReference type="AlphaFoldDB" id="A0A132A3I3"/>
<evidence type="ECO:0000313" key="2">
    <source>
        <dbReference type="Proteomes" id="UP000616769"/>
    </source>
</evidence>
<accession>A0A132A3I3</accession>
<name>A0A132A3I3_SARSC</name>
<protein>
    <submittedName>
        <fullName evidence="1">Uncharacterized protein</fullName>
    </submittedName>
</protein>
<dbReference type="EMBL" id="JXLN01010133">
    <property type="protein sequence ID" value="KPM05175.1"/>
    <property type="molecule type" value="Genomic_DNA"/>
</dbReference>
<proteinExistence type="predicted"/>
<sequence>MGVKELNNPQNTADEMDNDDEDDDDDDDEDDEDDSMFRNGGKKINVVTNDNHHRLMIILFNQSLKIKSQCPFQDPFPVKLGVTVGEVDI</sequence>